<comment type="caution">
    <text evidence="1">The sequence shown here is derived from an EMBL/GenBank/DDBJ whole genome shotgun (WGS) entry which is preliminary data.</text>
</comment>
<dbReference type="AlphaFoldDB" id="A0AAV4UN69"/>
<organism evidence="1 2">
    <name type="scientific">Caerostris darwini</name>
    <dbReference type="NCBI Taxonomy" id="1538125"/>
    <lineage>
        <taxon>Eukaryota</taxon>
        <taxon>Metazoa</taxon>
        <taxon>Ecdysozoa</taxon>
        <taxon>Arthropoda</taxon>
        <taxon>Chelicerata</taxon>
        <taxon>Arachnida</taxon>
        <taxon>Araneae</taxon>
        <taxon>Araneomorphae</taxon>
        <taxon>Entelegynae</taxon>
        <taxon>Araneoidea</taxon>
        <taxon>Araneidae</taxon>
        <taxon>Caerostris</taxon>
    </lineage>
</organism>
<proteinExistence type="predicted"/>
<dbReference type="Proteomes" id="UP001054837">
    <property type="component" value="Unassembled WGS sequence"/>
</dbReference>
<gene>
    <name evidence="1" type="ORF">CDAR_481821</name>
</gene>
<evidence type="ECO:0000313" key="2">
    <source>
        <dbReference type="Proteomes" id="UP001054837"/>
    </source>
</evidence>
<keyword evidence="2" id="KW-1185">Reference proteome</keyword>
<protein>
    <submittedName>
        <fullName evidence="1">Uncharacterized protein</fullName>
    </submittedName>
</protein>
<name>A0AAV4UN69_9ARAC</name>
<reference evidence="1 2" key="1">
    <citation type="submission" date="2021-06" db="EMBL/GenBank/DDBJ databases">
        <title>Caerostris darwini draft genome.</title>
        <authorList>
            <person name="Kono N."/>
            <person name="Arakawa K."/>
        </authorList>
    </citation>
    <scope>NUCLEOTIDE SEQUENCE [LARGE SCALE GENOMIC DNA]</scope>
</reference>
<dbReference type="EMBL" id="BPLQ01011637">
    <property type="protein sequence ID" value="GIY59271.1"/>
    <property type="molecule type" value="Genomic_DNA"/>
</dbReference>
<evidence type="ECO:0000313" key="1">
    <source>
        <dbReference type="EMBL" id="GIY59271.1"/>
    </source>
</evidence>
<accession>A0AAV4UN69</accession>
<sequence length="174" mass="19859">MSHDSDKVERVHILTKQILQSLKIFTQLFNAHPKHPKNFLPFHSIHQKKEDSSKALSLIKLNKFDIFHKIFTQLFNAHPKHPKNFLPFHSIHQKKEDSSKALSLIKLNKFDIFRSNWQTAVNEAPSFIQKHRQVEDKSNKSFGFLVGWGDVSPLSVLNLAAGAVATHHPARGGS</sequence>